<dbReference type="CDD" id="cd09917">
    <property type="entry name" value="F-box_SF"/>
    <property type="match status" value="1"/>
</dbReference>
<dbReference type="AlphaFoldDB" id="A0A6A6B382"/>
<dbReference type="Pfam" id="PF00415">
    <property type="entry name" value="RCC1"/>
    <property type="match status" value="1"/>
</dbReference>
<protein>
    <recommendedName>
        <fullName evidence="4">F-box domain-containing protein</fullName>
    </recommendedName>
</protein>
<organism evidence="5 6">
    <name type="scientific">Aplosporella prunicola CBS 121167</name>
    <dbReference type="NCBI Taxonomy" id="1176127"/>
    <lineage>
        <taxon>Eukaryota</taxon>
        <taxon>Fungi</taxon>
        <taxon>Dikarya</taxon>
        <taxon>Ascomycota</taxon>
        <taxon>Pezizomycotina</taxon>
        <taxon>Dothideomycetes</taxon>
        <taxon>Dothideomycetes incertae sedis</taxon>
        <taxon>Botryosphaeriales</taxon>
        <taxon>Aplosporellaceae</taxon>
        <taxon>Aplosporella</taxon>
    </lineage>
</organism>
<evidence type="ECO:0000256" key="2">
    <source>
        <dbReference type="PROSITE-ProRule" id="PRU00235"/>
    </source>
</evidence>
<name>A0A6A6B382_9PEZI</name>
<feature type="repeat" description="RCC1" evidence="2">
    <location>
        <begin position="85"/>
        <end position="156"/>
    </location>
</feature>
<dbReference type="PANTHER" id="PTHR22870:SF408">
    <property type="entry name" value="OS09G0560450 PROTEIN"/>
    <property type="match status" value="1"/>
</dbReference>
<reference evidence="5" key="1">
    <citation type="journal article" date="2020" name="Stud. Mycol.">
        <title>101 Dothideomycetes genomes: a test case for predicting lifestyles and emergence of pathogens.</title>
        <authorList>
            <person name="Haridas S."/>
            <person name="Albert R."/>
            <person name="Binder M."/>
            <person name="Bloem J."/>
            <person name="Labutti K."/>
            <person name="Salamov A."/>
            <person name="Andreopoulos B."/>
            <person name="Baker S."/>
            <person name="Barry K."/>
            <person name="Bills G."/>
            <person name="Bluhm B."/>
            <person name="Cannon C."/>
            <person name="Castanera R."/>
            <person name="Culley D."/>
            <person name="Daum C."/>
            <person name="Ezra D."/>
            <person name="Gonzalez J."/>
            <person name="Henrissat B."/>
            <person name="Kuo A."/>
            <person name="Liang C."/>
            <person name="Lipzen A."/>
            <person name="Lutzoni F."/>
            <person name="Magnuson J."/>
            <person name="Mondo S."/>
            <person name="Nolan M."/>
            <person name="Ohm R."/>
            <person name="Pangilinan J."/>
            <person name="Park H.-J."/>
            <person name="Ramirez L."/>
            <person name="Alfaro M."/>
            <person name="Sun H."/>
            <person name="Tritt A."/>
            <person name="Yoshinaga Y."/>
            <person name="Zwiers L.-H."/>
            <person name="Turgeon B."/>
            <person name="Goodwin S."/>
            <person name="Spatafora J."/>
            <person name="Crous P."/>
            <person name="Grigoriev I."/>
        </authorList>
    </citation>
    <scope>NUCLEOTIDE SEQUENCE</scope>
    <source>
        <strain evidence="5">CBS 121167</strain>
    </source>
</reference>
<evidence type="ECO:0000256" key="3">
    <source>
        <dbReference type="SAM" id="MobiDB-lite"/>
    </source>
</evidence>
<dbReference type="Proteomes" id="UP000799438">
    <property type="component" value="Unassembled WGS sequence"/>
</dbReference>
<evidence type="ECO:0000313" key="6">
    <source>
        <dbReference type="Proteomes" id="UP000799438"/>
    </source>
</evidence>
<dbReference type="PROSITE" id="PS50012">
    <property type="entry name" value="RCC1_3"/>
    <property type="match status" value="1"/>
</dbReference>
<dbReference type="InterPro" id="IPR000408">
    <property type="entry name" value="Reg_chr_condens"/>
</dbReference>
<gene>
    <name evidence="5" type="ORF">K452DRAFT_290303</name>
</gene>
<feature type="compositionally biased region" description="Polar residues" evidence="3">
    <location>
        <begin position="621"/>
        <end position="634"/>
    </location>
</feature>
<evidence type="ECO:0000313" key="5">
    <source>
        <dbReference type="EMBL" id="KAF2138649.1"/>
    </source>
</evidence>
<sequence length="743" mass="82295">MAEQTPTSFTNLPLDILLLIVPYLDAPSFLSLCSTCKALYDPILRLDAGYWRHATQTTFRVPNQPVIQTDAQRWRRLYKRLLTQSRIFTWGSNTHGCLGHSVHQLSDIRHPRMVPSRPRYQNLNASTPVEVDGTRELGVIADLQCGGWSTTLLTAKGVLYSVGVMDGLRFSQLGDGTLKPLRYPSPHENSPSAATTIQQFSAGRSHVLGLADSGRVWCWMNSNAAAQHIKFADLRIVDTEEPPTGDSESLPGGRVRQVVAGWSASSAYVTGLGILLWQTQNAETITERATVPKTGYQRPKGNVREPDEESRLLGENVGEIVSYIVLEHFVVFVTDIGRFFATKMDWSSASVVEDVVELRALRDESGGKSNAKIDIQGSFKSFAAFRGDEVITSNQDYLEACWASREAPWEDHSAISGLKRIPALQNSDVISVAFGDYHFHALHSNGRITSYGKEPQRCGAFGLGGEGDPEGRIRGIRYTGNTLDGGLVAHAYTRGRTIWFEPVKKQWIRFLTSGGKDPNEAKERMRMAVTDPVVQGELSEWFEQEGSDWDKHPDLQQYDEDGLGAYFALSVTAAGWHSGALVLVNEELAQKVEERCVAKAIPPQEQDQQQQLPPPAGDEATAQQESPDNSANNAGVSRLENIALWVNSWARWFLGMPDANNATFSPQTQAPGGRRPRHDATADHFTLLENYGASPGAGQLYVWAEDDFPRLRLSDGTEMPGRVPFREWKYGRPEWVLDADGLP</sequence>
<dbReference type="OrthoDB" id="61110at2759"/>
<dbReference type="PANTHER" id="PTHR22870">
    <property type="entry name" value="REGULATOR OF CHROMOSOME CONDENSATION"/>
    <property type="match status" value="1"/>
</dbReference>
<dbReference type="PROSITE" id="PS50181">
    <property type="entry name" value="FBOX"/>
    <property type="match status" value="1"/>
</dbReference>
<dbReference type="Gene3D" id="2.130.10.30">
    <property type="entry name" value="Regulator of chromosome condensation 1/beta-lactamase-inhibitor protein II"/>
    <property type="match status" value="1"/>
</dbReference>
<dbReference type="EMBL" id="ML995495">
    <property type="protein sequence ID" value="KAF2138649.1"/>
    <property type="molecule type" value="Genomic_DNA"/>
</dbReference>
<dbReference type="SUPFAM" id="SSF50985">
    <property type="entry name" value="RCC1/BLIP-II"/>
    <property type="match status" value="1"/>
</dbReference>
<accession>A0A6A6B382</accession>
<dbReference type="InterPro" id="IPR036047">
    <property type="entry name" value="F-box-like_dom_sf"/>
</dbReference>
<evidence type="ECO:0000259" key="4">
    <source>
        <dbReference type="PROSITE" id="PS50181"/>
    </source>
</evidence>
<dbReference type="InterPro" id="IPR051210">
    <property type="entry name" value="Ub_ligase/GEF_domain"/>
</dbReference>
<dbReference type="GeneID" id="54298476"/>
<dbReference type="InterPro" id="IPR001810">
    <property type="entry name" value="F-box_dom"/>
</dbReference>
<proteinExistence type="predicted"/>
<dbReference type="InterPro" id="IPR009091">
    <property type="entry name" value="RCC1/BLIP-II"/>
</dbReference>
<feature type="region of interest" description="Disordered" evidence="3">
    <location>
        <begin position="601"/>
        <end position="634"/>
    </location>
</feature>
<keyword evidence="1" id="KW-0677">Repeat</keyword>
<feature type="compositionally biased region" description="Low complexity" evidence="3">
    <location>
        <begin position="602"/>
        <end position="611"/>
    </location>
</feature>
<dbReference type="Gene3D" id="1.20.1280.50">
    <property type="match status" value="1"/>
</dbReference>
<evidence type="ECO:0000256" key="1">
    <source>
        <dbReference type="ARBA" id="ARBA00022737"/>
    </source>
</evidence>
<dbReference type="Pfam" id="PF13540">
    <property type="entry name" value="RCC1_2"/>
    <property type="match status" value="1"/>
</dbReference>
<keyword evidence="6" id="KW-1185">Reference proteome</keyword>
<dbReference type="SUPFAM" id="SSF81383">
    <property type="entry name" value="F-box domain"/>
    <property type="match status" value="1"/>
</dbReference>
<dbReference type="RefSeq" id="XP_033394362.1">
    <property type="nucleotide sequence ID" value="XM_033540980.1"/>
</dbReference>
<feature type="domain" description="F-box" evidence="4">
    <location>
        <begin position="6"/>
        <end position="54"/>
    </location>
</feature>